<proteinExistence type="predicted"/>
<gene>
    <name evidence="2" type="ORF">SAMN04488087_2239</name>
</gene>
<accession>A0A1M6W9C7</accession>
<sequence length="663" mass="75987">MGWSLVLIGLLMLPSPTQAQTDSLEALYVQGTSLARKGRYQQAVPLLYRVFRQDPAYVDDQGYSVAYWLGLALKKADREDEALAVWSQGLSALHRSNRFDPLAADAYIHTVFEEDYETQYLRASWAYLELLRSLDTPTLNAEARKVVDRHVAQMEFLLPPSLRDQVRPDRRKPAVSGMGEKLVVWWQAQDPVISTPQNERLIEHLQRVIYAEKHYATNRRRSRLDDRGIVYVRLGPPKFTSKIHMQDRGINKSTMSPYRSGLDLNPNEFWSYRHIDPLLYYLFVEKDGYYQIGLPSDLVPQSLLHSSYFQYRWAALLETWQIIYGQLALLHPDFVKQSIEVDNMITGITGRANPDNFVMMRRMHFKRQEQISAAQRDRIAPAVFSAAAYDNVENMPVEARVARFLDQTTGKTRIEVFWGHNPVAVSPGSQGRRILREQGYADSGHYLIDLYAMTRTADYQLGDFQRQRYTLSSTDPTLSIQTVTLQGAAPIFHVALQWDVYATEPLGDGQYQLGPRFKMGTFRIDTLQALSADPAQLEMSDLVPVLRGVFPENPDSLVRYPFLAITSETKLGLRFEVYHLQFGPDDRTHYTVEYAVIREKGGRDETVVAARTEYTGQSRTAQEYIEVDLQQIPERGHIRVRVTVTDQQSGQQVAREISFNLIS</sequence>
<dbReference type="Gene3D" id="1.25.40.10">
    <property type="entry name" value="Tetratricopeptide repeat domain"/>
    <property type="match status" value="1"/>
</dbReference>
<protein>
    <submittedName>
        <fullName evidence="2">GWxTD domain-containing protein</fullName>
    </submittedName>
</protein>
<evidence type="ECO:0000256" key="1">
    <source>
        <dbReference type="SAM" id="SignalP"/>
    </source>
</evidence>
<dbReference type="EMBL" id="FRAU01000008">
    <property type="protein sequence ID" value="SHK90258.1"/>
    <property type="molecule type" value="Genomic_DNA"/>
</dbReference>
<evidence type="ECO:0000313" key="3">
    <source>
        <dbReference type="Proteomes" id="UP000185812"/>
    </source>
</evidence>
<dbReference type="InterPro" id="IPR030959">
    <property type="entry name" value="GWxTD_dom"/>
</dbReference>
<dbReference type="NCBIfam" id="TIGR04514">
    <property type="entry name" value="GWxTD_dom"/>
    <property type="match status" value="1"/>
</dbReference>
<dbReference type="Proteomes" id="UP000185812">
    <property type="component" value="Unassembled WGS sequence"/>
</dbReference>
<keyword evidence="1" id="KW-0732">Signal</keyword>
<keyword evidence="3" id="KW-1185">Reference proteome</keyword>
<feature type="signal peptide" evidence="1">
    <location>
        <begin position="1"/>
        <end position="19"/>
    </location>
</feature>
<organism evidence="2 3">
    <name type="scientific">Rhodothermus profundi</name>
    <dbReference type="NCBI Taxonomy" id="633813"/>
    <lineage>
        <taxon>Bacteria</taxon>
        <taxon>Pseudomonadati</taxon>
        <taxon>Rhodothermota</taxon>
        <taxon>Rhodothermia</taxon>
        <taxon>Rhodothermales</taxon>
        <taxon>Rhodothermaceae</taxon>
        <taxon>Rhodothermus</taxon>
    </lineage>
</organism>
<dbReference type="SUPFAM" id="SSF48452">
    <property type="entry name" value="TPR-like"/>
    <property type="match status" value="1"/>
</dbReference>
<evidence type="ECO:0000313" key="2">
    <source>
        <dbReference type="EMBL" id="SHK90258.1"/>
    </source>
</evidence>
<name>A0A1M6W9C7_9BACT</name>
<feature type="chain" id="PRO_5012432414" evidence="1">
    <location>
        <begin position="20"/>
        <end position="663"/>
    </location>
</feature>
<dbReference type="AlphaFoldDB" id="A0A1M6W9C7"/>
<reference evidence="3" key="1">
    <citation type="submission" date="2016-11" db="EMBL/GenBank/DDBJ databases">
        <authorList>
            <person name="Varghese N."/>
            <person name="Submissions S."/>
        </authorList>
    </citation>
    <scope>NUCLEOTIDE SEQUENCE [LARGE SCALE GENOMIC DNA]</scope>
    <source>
        <strain evidence="3">DSM 22212</strain>
    </source>
</reference>
<dbReference type="RefSeq" id="WP_072716060.1">
    <property type="nucleotide sequence ID" value="NZ_FRAU01000008.1"/>
</dbReference>
<dbReference type="OrthoDB" id="1521923at2"/>
<dbReference type="InterPro" id="IPR011990">
    <property type="entry name" value="TPR-like_helical_dom_sf"/>
</dbReference>